<evidence type="ECO:0000256" key="7">
    <source>
        <dbReference type="ARBA" id="ARBA00022801"/>
    </source>
</evidence>
<dbReference type="PIRSF" id="PIRSF036470">
    <property type="entry name" value="PLD_plant"/>
    <property type="match status" value="1"/>
</dbReference>
<keyword evidence="5" id="KW-0479">Metal-binding</keyword>
<evidence type="ECO:0000256" key="2">
    <source>
        <dbReference type="ARBA" id="ARBA00001913"/>
    </source>
</evidence>
<dbReference type="SMART" id="SM00155">
    <property type="entry name" value="PLDc"/>
    <property type="match status" value="2"/>
</dbReference>
<evidence type="ECO:0000256" key="10">
    <source>
        <dbReference type="ARBA" id="ARBA00023098"/>
    </source>
</evidence>
<keyword evidence="16" id="KW-1185">Reference proteome</keyword>
<dbReference type="OMA" id="PENCWED"/>
<reference evidence="16" key="1">
    <citation type="journal article" date="2010" name="Nat. Biotechnol.">
        <title>Draft genome sequence of the oilseed species Ricinus communis.</title>
        <authorList>
            <person name="Chan A.P."/>
            <person name="Crabtree J."/>
            <person name="Zhao Q."/>
            <person name="Lorenzi H."/>
            <person name="Orvis J."/>
            <person name="Puiu D."/>
            <person name="Melake-Berhan A."/>
            <person name="Jones K.M."/>
            <person name="Redman J."/>
            <person name="Chen G."/>
            <person name="Cahoon E.B."/>
            <person name="Gedil M."/>
            <person name="Stanke M."/>
            <person name="Haas B.J."/>
            <person name="Wortman J.R."/>
            <person name="Fraser-Liggett C.M."/>
            <person name="Ravel J."/>
            <person name="Rabinowicz P.D."/>
        </authorList>
    </citation>
    <scope>NUCLEOTIDE SEQUENCE [LARGE SCALE GENOMIC DNA]</scope>
    <source>
        <strain evidence="16">cv. Hale</strain>
    </source>
</reference>
<dbReference type="CDD" id="cd04015">
    <property type="entry name" value="C2_plant_PLD"/>
    <property type="match status" value="1"/>
</dbReference>
<name>B9SXC3_RICCO</name>
<dbReference type="STRING" id="3988.B9SXC3"/>
<gene>
    <name evidence="15" type="ORF">RCOM_0783110</name>
</gene>
<dbReference type="Pfam" id="PF00168">
    <property type="entry name" value="C2"/>
    <property type="match status" value="1"/>
</dbReference>
<dbReference type="PROSITE" id="PS50004">
    <property type="entry name" value="C2"/>
    <property type="match status" value="1"/>
</dbReference>
<dbReference type="GO" id="GO:0046470">
    <property type="term" value="P:phosphatidylcholine metabolic process"/>
    <property type="evidence" value="ECO:0007669"/>
    <property type="project" value="InterPro"/>
</dbReference>
<dbReference type="InterPro" id="IPR024632">
    <property type="entry name" value="PLipase_D_C"/>
</dbReference>
<dbReference type="KEGG" id="rcu:8267707"/>
<dbReference type="Gene3D" id="2.60.40.150">
    <property type="entry name" value="C2 domain"/>
    <property type="match status" value="1"/>
</dbReference>
<dbReference type="AlphaFoldDB" id="B9SXC3"/>
<evidence type="ECO:0000256" key="6">
    <source>
        <dbReference type="ARBA" id="ARBA00022737"/>
    </source>
</evidence>
<feature type="domain" description="PLD phosphodiesterase" evidence="14">
    <location>
        <begin position="704"/>
        <end position="731"/>
    </location>
</feature>
<keyword evidence="9 11" id="KW-0442">Lipid degradation</keyword>
<evidence type="ECO:0000256" key="9">
    <source>
        <dbReference type="ARBA" id="ARBA00022963"/>
    </source>
</evidence>
<dbReference type="GO" id="GO:0005886">
    <property type="term" value="C:plasma membrane"/>
    <property type="evidence" value="ECO:0000318"/>
    <property type="project" value="GO_Central"/>
</dbReference>
<dbReference type="InParanoid" id="B9SXC3"/>
<comment type="function">
    <text evidence="11">Hydrolyzes glycerol-phospholipids at the terminal phosphodiesteric bond.</text>
</comment>
<dbReference type="OrthoDB" id="14911at2759"/>
<dbReference type="SUPFAM" id="SSF56024">
    <property type="entry name" value="Phospholipase D/nuclease"/>
    <property type="match status" value="2"/>
</dbReference>
<dbReference type="Pfam" id="PF12357">
    <property type="entry name" value="PLD_C"/>
    <property type="match status" value="1"/>
</dbReference>
<dbReference type="GO" id="GO:0009395">
    <property type="term" value="P:phospholipid catabolic process"/>
    <property type="evidence" value="ECO:0000318"/>
    <property type="project" value="GO_Central"/>
</dbReference>
<dbReference type="GO" id="GO:0005509">
    <property type="term" value="F:calcium ion binding"/>
    <property type="evidence" value="ECO:0007669"/>
    <property type="project" value="InterPro"/>
</dbReference>
<dbReference type="SUPFAM" id="SSF49562">
    <property type="entry name" value="C2 domain (Calcium/lipid-binding domain, CaLB)"/>
    <property type="match status" value="1"/>
</dbReference>
<evidence type="ECO:0000313" key="16">
    <source>
        <dbReference type="Proteomes" id="UP000008311"/>
    </source>
</evidence>
<dbReference type="InterPro" id="IPR015679">
    <property type="entry name" value="PLipase_D_fam"/>
</dbReference>
<keyword evidence="6" id="KW-0677">Repeat</keyword>
<evidence type="ECO:0000259" key="14">
    <source>
        <dbReference type="PROSITE" id="PS50035"/>
    </source>
</evidence>
<evidence type="ECO:0000256" key="4">
    <source>
        <dbReference type="ARBA" id="ARBA00012027"/>
    </source>
</evidence>
<dbReference type="InterPro" id="IPR035892">
    <property type="entry name" value="C2_domain_sf"/>
</dbReference>
<evidence type="ECO:0000256" key="12">
    <source>
        <dbReference type="SAM" id="MobiDB-lite"/>
    </source>
</evidence>
<keyword evidence="7 11" id="KW-0378">Hydrolase</keyword>
<dbReference type="FunCoup" id="B9SXC3">
    <property type="interactions" value="660"/>
</dbReference>
<dbReference type="Proteomes" id="UP000008311">
    <property type="component" value="Unassembled WGS sequence"/>
</dbReference>
<evidence type="ECO:0000256" key="1">
    <source>
        <dbReference type="ARBA" id="ARBA00000798"/>
    </source>
</evidence>
<evidence type="ECO:0000259" key="13">
    <source>
        <dbReference type="PROSITE" id="PS50004"/>
    </source>
</evidence>
<dbReference type="SMART" id="SM00239">
    <property type="entry name" value="C2"/>
    <property type="match status" value="1"/>
</dbReference>
<comment type="cofactor">
    <cofactor evidence="2 11">
        <name>Ca(2+)</name>
        <dbReference type="ChEBI" id="CHEBI:29108"/>
    </cofactor>
</comment>
<evidence type="ECO:0000313" key="15">
    <source>
        <dbReference type="EMBL" id="EEF31750.1"/>
    </source>
</evidence>
<dbReference type="FunFam" id="3.30.870.10:FF:000025">
    <property type="entry name" value="Phospholipase D delta"/>
    <property type="match status" value="1"/>
</dbReference>
<keyword evidence="8 11" id="KW-0106">Calcium</keyword>
<dbReference type="Gene3D" id="3.30.870.10">
    <property type="entry name" value="Endonuclease Chain A"/>
    <property type="match status" value="2"/>
</dbReference>
<dbReference type="EC" id="3.1.4.4" evidence="4 11"/>
<sequence length="857" mass="97095">MAEISGSNDQQPIILHGDLDLYIIEARSLPNMDLVSTRIRGCFSACNCTKKSTSAASGGASTDEENEDQKLHHHRNIITSDPYVTVVVPQATLARTRVVKNAKNPKWKQRFFIPLAHPVTNLEFHVKDNDLFGAEVMGIVKFPASKIASGESIAGWFSIIGSSGKPPKPDTALHLEMKFTPCEKNVLYRHGIAGDPEHKGVRNTYFPLRRGSRVKTYQDAHVTDGMLPNIELDNGMVYKQEKCWEDICYAISEAHHMIYIVGWSVFYKIKLIREPTKPLPRGGDLTLGELLKYKSEEGVRVLLLIWDDKTSRDIFGYQTVGLMDTHDEETRKFFKHSSVTCVLAPRYASSKTGLLKQKVVGTAFTHHQKFVLVDTQASGNNRKVTAFLGGIDLCDGRYDTPEHRLFHDLDTVFKGDFHNPTFSATLKVPRQPWHDLHCRIDGPAVYDVLINFEQRWRKSTRWSEFGLSFKRVTHWDDALIKIERISWILSPPLAVKDGVTVVPPDDPTVHVSSEDDPENWHVQIFRSIDSGSLKGFPKNVHDCQAQNLISAKTQVIDRSIQTAYIQAIRSAQHFIYIENQYFLGSSYAWPSYENAGADNLIPMELALKIVSKIRANERFAVYIILPMWPEGDPKTETMQEILYWQSQTMQMMYDLVAREIKSMKLVDTHPQDYLNFYCLGNREENPQPSTNGETVSDAYKNQRFMIYVHAKGMIVDDEYAIIGSANINQRSMAGSKDTEIALGAYQPHYTWAAKKKHPRGQIYGYRMSLWAEHLGQKLIEEPESLDCVKTVNNIAEENWKKYTDPDFTLLQGHLLRYPLQVDADGKVGPLPGYETFPDAGGRVLGAPAIKVPDILTT</sequence>
<feature type="domain" description="C2" evidence="13">
    <location>
        <begin position="1"/>
        <end position="157"/>
    </location>
</feature>
<organism evidence="15 16">
    <name type="scientific">Ricinus communis</name>
    <name type="common">Castor bean</name>
    <dbReference type="NCBI Taxonomy" id="3988"/>
    <lineage>
        <taxon>Eukaryota</taxon>
        <taxon>Viridiplantae</taxon>
        <taxon>Streptophyta</taxon>
        <taxon>Embryophyta</taxon>
        <taxon>Tracheophyta</taxon>
        <taxon>Spermatophyta</taxon>
        <taxon>Magnoliopsida</taxon>
        <taxon>eudicotyledons</taxon>
        <taxon>Gunneridae</taxon>
        <taxon>Pentapetalae</taxon>
        <taxon>rosids</taxon>
        <taxon>fabids</taxon>
        <taxon>Malpighiales</taxon>
        <taxon>Euphorbiaceae</taxon>
        <taxon>Acalyphoideae</taxon>
        <taxon>Acalypheae</taxon>
        <taxon>Ricinus</taxon>
    </lineage>
</organism>
<comment type="catalytic activity">
    <reaction evidence="1 11">
        <text>a 1,2-diacyl-sn-glycero-3-phosphocholine + H2O = a 1,2-diacyl-sn-glycero-3-phosphate + choline + H(+)</text>
        <dbReference type="Rhea" id="RHEA:14445"/>
        <dbReference type="ChEBI" id="CHEBI:15354"/>
        <dbReference type="ChEBI" id="CHEBI:15377"/>
        <dbReference type="ChEBI" id="CHEBI:15378"/>
        <dbReference type="ChEBI" id="CHEBI:57643"/>
        <dbReference type="ChEBI" id="CHEBI:58608"/>
        <dbReference type="EC" id="3.1.4.4"/>
    </reaction>
</comment>
<dbReference type="InterPro" id="IPR001736">
    <property type="entry name" value="PLipase_D/transphosphatidylase"/>
</dbReference>
<evidence type="ECO:0000256" key="3">
    <source>
        <dbReference type="ARBA" id="ARBA00010683"/>
    </source>
</evidence>
<keyword evidence="10" id="KW-0443">Lipid metabolism</keyword>
<dbReference type="PROSITE" id="PS50035">
    <property type="entry name" value="PLD"/>
    <property type="match status" value="2"/>
</dbReference>
<dbReference type="InterPro" id="IPR000008">
    <property type="entry name" value="C2_dom"/>
</dbReference>
<dbReference type="InterPro" id="IPR011402">
    <property type="entry name" value="PLipase_D_pln"/>
</dbReference>
<dbReference type="PANTHER" id="PTHR18896:SF86">
    <property type="entry name" value="PHOSPHOLIPASE D DELTA"/>
    <property type="match status" value="1"/>
</dbReference>
<evidence type="ECO:0000256" key="8">
    <source>
        <dbReference type="ARBA" id="ARBA00022837"/>
    </source>
</evidence>
<feature type="compositionally biased region" description="Low complexity" evidence="12">
    <location>
        <begin position="50"/>
        <end position="61"/>
    </location>
</feature>
<dbReference type="PANTHER" id="PTHR18896">
    <property type="entry name" value="PHOSPHOLIPASE D"/>
    <property type="match status" value="1"/>
</dbReference>
<evidence type="ECO:0000256" key="11">
    <source>
        <dbReference type="PIRNR" id="PIRNR036470"/>
    </source>
</evidence>
<dbReference type="eggNOG" id="KOG1329">
    <property type="taxonomic scope" value="Eukaryota"/>
</dbReference>
<evidence type="ECO:0000256" key="5">
    <source>
        <dbReference type="ARBA" id="ARBA00022723"/>
    </source>
</evidence>
<dbReference type="EMBL" id="EQ974221">
    <property type="protein sequence ID" value="EEF31750.1"/>
    <property type="molecule type" value="Genomic_DNA"/>
</dbReference>
<comment type="similarity">
    <text evidence="3 11">Belongs to the phospholipase D family. C2-PLD subfamily.</text>
</comment>
<dbReference type="GO" id="GO:0004630">
    <property type="term" value="F:phospholipase D activity"/>
    <property type="evidence" value="ECO:0000318"/>
    <property type="project" value="GO_Central"/>
</dbReference>
<accession>B9SXC3</accession>
<feature type="region of interest" description="Disordered" evidence="12">
    <location>
        <begin position="50"/>
        <end position="69"/>
    </location>
</feature>
<proteinExistence type="inferred from homology"/>
<feature type="domain" description="PLD phosphodiesterase" evidence="14">
    <location>
        <begin position="362"/>
        <end position="397"/>
    </location>
</feature>
<dbReference type="Pfam" id="PF00614">
    <property type="entry name" value="PLDc"/>
    <property type="match status" value="1"/>
</dbReference>
<protein>
    <recommendedName>
        <fullName evidence="4 11">Phospholipase D</fullName>
        <ecNumber evidence="4 11">3.1.4.4</ecNumber>
    </recommendedName>
</protein>